<dbReference type="AlphaFoldDB" id="A0A8K0XTB0"/>
<proteinExistence type="predicted"/>
<keyword evidence="2" id="KW-1185">Reference proteome</keyword>
<dbReference type="SUPFAM" id="SSF51182">
    <property type="entry name" value="RmlC-like cupins"/>
    <property type="match status" value="1"/>
</dbReference>
<comment type="caution">
    <text evidence="1">The sequence shown here is derived from an EMBL/GenBank/DDBJ whole genome shotgun (WGS) entry which is preliminary data.</text>
</comment>
<name>A0A8K0XTB0_9AGAR</name>
<dbReference type="OrthoDB" id="10261807at2759"/>
<accession>A0A8K0XTB0</accession>
<dbReference type="InterPro" id="IPR012093">
    <property type="entry name" value="Pirin"/>
</dbReference>
<evidence type="ECO:0000313" key="1">
    <source>
        <dbReference type="EMBL" id="KAH8105179.1"/>
    </source>
</evidence>
<dbReference type="Gene3D" id="2.60.120.10">
    <property type="entry name" value="Jelly Rolls"/>
    <property type="match status" value="3"/>
</dbReference>
<sequence length="253" mass="28236">MSSLQIIPHRSNKRGNADHGWSKVFHTFSFAMYQTNTHNHYGHWHLRVLNEDRVQPFTDFVETIGNIEILKRGLGYTQMISVGTGIRHSEKNNGEDEAHLLQIWAILTTANLSPAYYIRHFLDEDKYDKWVRTVAPVGSKGVRDQREASGPSPVHSPLTVFVTLLSPDKEIFLTFPRPRFCCSSKGYIHVIQTSGYNAGNGAGGRISVSAGNRRVETVLREGDGAYMMADGGSELVVTNTGDSTVEIILIDME</sequence>
<dbReference type="InterPro" id="IPR011051">
    <property type="entry name" value="RmlC_Cupin_sf"/>
</dbReference>
<dbReference type="Proteomes" id="UP000813824">
    <property type="component" value="Unassembled WGS sequence"/>
</dbReference>
<dbReference type="PANTHER" id="PTHR43212">
    <property type="entry name" value="QUERCETIN 2,3-DIOXYGENASE"/>
    <property type="match status" value="1"/>
</dbReference>
<gene>
    <name evidence="1" type="ORF">BXZ70DRAFT_1042710</name>
</gene>
<dbReference type="EMBL" id="JAEVFJ010000004">
    <property type="protein sequence ID" value="KAH8105179.1"/>
    <property type="molecule type" value="Genomic_DNA"/>
</dbReference>
<organism evidence="1 2">
    <name type="scientific">Cristinia sonorae</name>
    <dbReference type="NCBI Taxonomy" id="1940300"/>
    <lineage>
        <taxon>Eukaryota</taxon>
        <taxon>Fungi</taxon>
        <taxon>Dikarya</taxon>
        <taxon>Basidiomycota</taxon>
        <taxon>Agaricomycotina</taxon>
        <taxon>Agaricomycetes</taxon>
        <taxon>Agaricomycetidae</taxon>
        <taxon>Agaricales</taxon>
        <taxon>Pleurotineae</taxon>
        <taxon>Stephanosporaceae</taxon>
        <taxon>Cristinia</taxon>
    </lineage>
</organism>
<reference evidence="1" key="1">
    <citation type="journal article" date="2021" name="New Phytol.">
        <title>Evolutionary innovations through gain and loss of genes in the ectomycorrhizal Boletales.</title>
        <authorList>
            <person name="Wu G."/>
            <person name="Miyauchi S."/>
            <person name="Morin E."/>
            <person name="Kuo A."/>
            <person name="Drula E."/>
            <person name="Varga T."/>
            <person name="Kohler A."/>
            <person name="Feng B."/>
            <person name="Cao Y."/>
            <person name="Lipzen A."/>
            <person name="Daum C."/>
            <person name="Hundley H."/>
            <person name="Pangilinan J."/>
            <person name="Johnson J."/>
            <person name="Barry K."/>
            <person name="LaButti K."/>
            <person name="Ng V."/>
            <person name="Ahrendt S."/>
            <person name="Min B."/>
            <person name="Choi I.G."/>
            <person name="Park H."/>
            <person name="Plett J.M."/>
            <person name="Magnuson J."/>
            <person name="Spatafora J.W."/>
            <person name="Nagy L.G."/>
            <person name="Henrissat B."/>
            <person name="Grigoriev I.V."/>
            <person name="Yang Z.L."/>
            <person name="Xu J."/>
            <person name="Martin F.M."/>
        </authorList>
    </citation>
    <scope>NUCLEOTIDE SEQUENCE</scope>
    <source>
        <strain evidence="1">KKN 215</strain>
    </source>
</reference>
<protein>
    <submittedName>
        <fullName evidence="1">Pirin domain-containing protein</fullName>
    </submittedName>
</protein>
<evidence type="ECO:0000313" key="2">
    <source>
        <dbReference type="Proteomes" id="UP000813824"/>
    </source>
</evidence>
<dbReference type="PANTHER" id="PTHR43212:SF3">
    <property type="entry name" value="QUERCETIN 2,3-DIOXYGENASE"/>
    <property type="match status" value="1"/>
</dbReference>
<dbReference type="InterPro" id="IPR014710">
    <property type="entry name" value="RmlC-like_jellyroll"/>
</dbReference>